<feature type="transmembrane region" description="Helical" evidence="19">
    <location>
        <begin position="103"/>
        <end position="125"/>
    </location>
</feature>
<keyword evidence="7 19" id="KW-1003">Cell membrane</keyword>
<comment type="function">
    <text evidence="14 19">Joins adenosylcobinamide-GDP and alpha-ribazole to generate adenosylcobalamin (Ado-cobalamin). Also synthesizes adenosylcobalamin 5'-phosphate from adenosylcobinamide-GDP and alpha-ribazole 5'-phosphate.</text>
</comment>
<accession>A0AAE3FUW4</accession>
<dbReference type="Proteomes" id="UP001203207">
    <property type="component" value="Unassembled WGS sequence"/>
</dbReference>
<dbReference type="GO" id="GO:0009236">
    <property type="term" value="P:cobalamin biosynthetic process"/>
    <property type="evidence" value="ECO:0007669"/>
    <property type="project" value="UniProtKB-UniRule"/>
</dbReference>
<name>A0AAE3FUW4_9EURY</name>
<reference evidence="20" key="1">
    <citation type="journal article" date="2022" name="Syst. Appl. Microbiol.">
        <title>Natronocalculus amylovorans gen. nov., sp. nov., and Natranaeroarchaeum aerophilus sp. nov., dominant culturable amylolytic natronoarchaea from hypersaline soda lakes in southwestern Siberia.</title>
        <authorList>
            <person name="Sorokin D.Y."/>
            <person name="Elcheninov A.G."/>
            <person name="Khizhniak T.V."/>
            <person name="Koenen M."/>
            <person name="Bale N.J."/>
            <person name="Damste J.S.S."/>
            <person name="Kublanov I.V."/>
        </authorList>
    </citation>
    <scope>NUCLEOTIDE SEQUENCE</scope>
    <source>
        <strain evidence="20">AArc-St2</strain>
    </source>
</reference>
<dbReference type="GO" id="GO:0008818">
    <property type="term" value="F:cobalamin 5'-phosphate synthase activity"/>
    <property type="evidence" value="ECO:0007669"/>
    <property type="project" value="UniProtKB-UniRule"/>
</dbReference>
<gene>
    <name evidence="19 20" type="primary">cobS</name>
    <name evidence="20" type="ORF">AArcSt2_01335</name>
</gene>
<comment type="pathway">
    <text evidence="3 19">Cofactor biosynthesis; adenosylcobalamin biosynthesis; adenosylcobalamin from cob(II)yrinate a,c-diamide: step 7/7.</text>
</comment>
<evidence type="ECO:0000256" key="5">
    <source>
        <dbReference type="ARBA" id="ARBA00013200"/>
    </source>
</evidence>
<sequence length="250" mass="25349">MISAIRGAIGFLTRVPIATTEADWDAFRQLPLTIPLVGTLIGAGAGSVFLLPLPLNTSVPLYLVLLYLISGITHADGLADLGDGAVVHGSATDRLAVMGDSQLGVGGTLLLGVTLLALTLGATGVGGTGSRLVSFRLFLAAEVGAKLAMVFIICYGTAAHDGLGSQLLSVNGPKSFGIALIAALPIALYPPPFASGAIFAALLSPLFVALVLLWWANRSLGGATGDVIGATNELGRVVGLHAGVLGWIFL</sequence>
<evidence type="ECO:0000256" key="16">
    <source>
        <dbReference type="ARBA" id="ARBA00032853"/>
    </source>
</evidence>
<dbReference type="InterPro" id="IPR003805">
    <property type="entry name" value="CobS"/>
</dbReference>
<keyword evidence="10 19" id="KW-0812">Transmembrane</keyword>
<evidence type="ECO:0000256" key="12">
    <source>
        <dbReference type="ARBA" id="ARBA00022989"/>
    </source>
</evidence>
<evidence type="ECO:0000256" key="19">
    <source>
        <dbReference type="HAMAP-Rule" id="MF_00719"/>
    </source>
</evidence>
<evidence type="ECO:0000256" key="14">
    <source>
        <dbReference type="ARBA" id="ARBA00025228"/>
    </source>
</evidence>
<comment type="catalytic activity">
    <reaction evidence="18 19">
        <text>alpha-ribazole 5'-phosphate + adenosylcob(III)inamide-GDP = adenosylcob(III)alamin 5'-phosphate + GMP + H(+)</text>
        <dbReference type="Rhea" id="RHEA:23560"/>
        <dbReference type="ChEBI" id="CHEBI:15378"/>
        <dbReference type="ChEBI" id="CHEBI:57918"/>
        <dbReference type="ChEBI" id="CHEBI:58115"/>
        <dbReference type="ChEBI" id="CHEBI:60487"/>
        <dbReference type="ChEBI" id="CHEBI:60493"/>
        <dbReference type="EC" id="2.7.8.26"/>
    </reaction>
</comment>
<dbReference type="NCBIfam" id="TIGR00317">
    <property type="entry name" value="cobS"/>
    <property type="match status" value="1"/>
</dbReference>
<organism evidence="20 21">
    <name type="scientific">Natronocalculus amylovorans</name>
    <dbReference type="NCBI Taxonomy" id="2917812"/>
    <lineage>
        <taxon>Archaea</taxon>
        <taxon>Methanobacteriati</taxon>
        <taxon>Methanobacteriota</taxon>
        <taxon>Stenosarchaea group</taxon>
        <taxon>Halobacteria</taxon>
        <taxon>Halobacteriales</taxon>
        <taxon>Haloferacaceae</taxon>
        <taxon>Natronocalculus</taxon>
    </lineage>
</organism>
<dbReference type="Pfam" id="PF02654">
    <property type="entry name" value="CobS"/>
    <property type="match status" value="1"/>
</dbReference>
<comment type="cofactor">
    <cofactor evidence="1 19">
        <name>Mg(2+)</name>
        <dbReference type="ChEBI" id="CHEBI:18420"/>
    </cofactor>
</comment>
<evidence type="ECO:0000256" key="9">
    <source>
        <dbReference type="ARBA" id="ARBA00022679"/>
    </source>
</evidence>
<comment type="catalytic activity">
    <reaction evidence="17 19">
        <text>alpha-ribazole + adenosylcob(III)inamide-GDP = adenosylcob(III)alamin + GMP + H(+)</text>
        <dbReference type="Rhea" id="RHEA:16049"/>
        <dbReference type="ChEBI" id="CHEBI:10329"/>
        <dbReference type="ChEBI" id="CHEBI:15378"/>
        <dbReference type="ChEBI" id="CHEBI:18408"/>
        <dbReference type="ChEBI" id="CHEBI:58115"/>
        <dbReference type="ChEBI" id="CHEBI:60487"/>
        <dbReference type="EC" id="2.7.8.26"/>
    </reaction>
</comment>
<evidence type="ECO:0000313" key="20">
    <source>
        <dbReference type="EMBL" id="MCL9815580.1"/>
    </source>
</evidence>
<dbReference type="RefSeq" id="WP_250582407.1">
    <property type="nucleotide sequence ID" value="NZ_JAKRVX010000001.1"/>
</dbReference>
<feature type="transmembrane region" description="Helical" evidence="19">
    <location>
        <begin position="32"/>
        <end position="52"/>
    </location>
</feature>
<keyword evidence="9 19" id="KW-0808">Transferase</keyword>
<dbReference type="GO" id="GO:0005886">
    <property type="term" value="C:plasma membrane"/>
    <property type="evidence" value="ECO:0007669"/>
    <property type="project" value="UniProtKB-SubCell"/>
</dbReference>
<evidence type="ECO:0000256" key="18">
    <source>
        <dbReference type="ARBA" id="ARBA00049504"/>
    </source>
</evidence>
<evidence type="ECO:0000256" key="7">
    <source>
        <dbReference type="ARBA" id="ARBA00022475"/>
    </source>
</evidence>
<evidence type="ECO:0000256" key="13">
    <source>
        <dbReference type="ARBA" id="ARBA00023136"/>
    </source>
</evidence>
<evidence type="ECO:0000256" key="8">
    <source>
        <dbReference type="ARBA" id="ARBA00022573"/>
    </source>
</evidence>
<proteinExistence type="inferred from homology"/>
<feature type="transmembrane region" description="Helical" evidence="19">
    <location>
        <begin position="196"/>
        <end position="216"/>
    </location>
</feature>
<dbReference type="EC" id="2.7.8.26" evidence="5 19"/>
<keyword evidence="21" id="KW-1185">Reference proteome</keyword>
<evidence type="ECO:0000313" key="21">
    <source>
        <dbReference type="Proteomes" id="UP001203207"/>
    </source>
</evidence>
<evidence type="ECO:0000256" key="17">
    <source>
        <dbReference type="ARBA" id="ARBA00048623"/>
    </source>
</evidence>
<dbReference type="PANTHER" id="PTHR34148:SF1">
    <property type="entry name" value="ADENOSYLCOBINAMIDE-GDP RIBAZOLETRANSFERASE"/>
    <property type="match status" value="1"/>
</dbReference>
<evidence type="ECO:0000256" key="6">
    <source>
        <dbReference type="ARBA" id="ARBA00015850"/>
    </source>
</evidence>
<keyword evidence="12 19" id="KW-1133">Transmembrane helix</keyword>
<evidence type="ECO:0000256" key="11">
    <source>
        <dbReference type="ARBA" id="ARBA00022842"/>
    </source>
</evidence>
<evidence type="ECO:0000256" key="3">
    <source>
        <dbReference type="ARBA" id="ARBA00004663"/>
    </source>
</evidence>
<protein>
    <recommendedName>
        <fullName evidence="6 19">Adenosylcobinamide-GDP ribazoletransferase</fullName>
        <ecNumber evidence="5 19">2.7.8.26</ecNumber>
    </recommendedName>
    <alternativeName>
        <fullName evidence="16 19">Cobalamin synthase</fullName>
    </alternativeName>
    <alternativeName>
        <fullName evidence="15 19">Cobalamin-5'-phosphate synthase</fullName>
    </alternativeName>
</protein>
<evidence type="ECO:0000256" key="15">
    <source>
        <dbReference type="ARBA" id="ARBA00032605"/>
    </source>
</evidence>
<evidence type="ECO:0000256" key="1">
    <source>
        <dbReference type="ARBA" id="ARBA00001946"/>
    </source>
</evidence>
<comment type="subcellular location">
    <subcellularLocation>
        <location evidence="2 19">Cell membrane</location>
        <topology evidence="2 19">Multi-pass membrane protein</topology>
    </subcellularLocation>
</comment>
<evidence type="ECO:0000256" key="2">
    <source>
        <dbReference type="ARBA" id="ARBA00004651"/>
    </source>
</evidence>
<feature type="transmembrane region" description="Helical" evidence="19">
    <location>
        <begin position="59"/>
        <end position="75"/>
    </location>
</feature>
<dbReference type="GO" id="GO:0051073">
    <property type="term" value="F:adenosylcobinamide-GDP ribazoletransferase activity"/>
    <property type="evidence" value="ECO:0007669"/>
    <property type="project" value="UniProtKB-UniRule"/>
</dbReference>
<keyword evidence="8 19" id="KW-0169">Cobalamin biosynthesis</keyword>
<comment type="similarity">
    <text evidence="4 19">Belongs to the CobS family.</text>
</comment>
<feature type="transmembrane region" description="Helical" evidence="19">
    <location>
        <begin position="137"/>
        <end position="158"/>
    </location>
</feature>
<reference evidence="20" key="2">
    <citation type="submission" date="2022-02" db="EMBL/GenBank/DDBJ databases">
        <authorList>
            <person name="Elcheninov A.G."/>
            <person name="Sorokin D.Y."/>
            <person name="Kublanov I.V."/>
        </authorList>
    </citation>
    <scope>NUCLEOTIDE SEQUENCE</scope>
    <source>
        <strain evidence="20">AArc-St2</strain>
    </source>
</reference>
<evidence type="ECO:0000256" key="10">
    <source>
        <dbReference type="ARBA" id="ARBA00022692"/>
    </source>
</evidence>
<comment type="caution">
    <text evidence="20">The sequence shown here is derived from an EMBL/GenBank/DDBJ whole genome shotgun (WGS) entry which is preliminary data.</text>
</comment>
<dbReference type="AlphaFoldDB" id="A0AAE3FUW4"/>
<dbReference type="PANTHER" id="PTHR34148">
    <property type="entry name" value="ADENOSYLCOBINAMIDE-GDP RIBAZOLETRANSFERASE"/>
    <property type="match status" value="1"/>
</dbReference>
<evidence type="ECO:0000256" key="4">
    <source>
        <dbReference type="ARBA" id="ARBA00010561"/>
    </source>
</evidence>
<keyword evidence="11 19" id="KW-0460">Magnesium</keyword>
<keyword evidence="13 19" id="KW-0472">Membrane</keyword>
<dbReference type="EMBL" id="JAKRVX010000001">
    <property type="protein sequence ID" value="MCL9815580.1"/>
    <property type="molecule type" value="Genomic_DNA"/>
</dbReference>
<dbReference type="HAMAP" id="MF_00719">
    <property type="entry name" value="CobS"/>
    <property type="match status" value="1"/>
</dbReference>